<reference evidence="5 6" key="1">
    <citation type="submission" date="2020-02" db="EMBL/GenBank/DDBJ databases">
        <authorList>
            <person name="Ferguson B K."/>
        </authorList>
    </citation>
    <scope>NUCLEOTIDE SEQUENCE [LARGE SCALE GENOMIC DNA]</scope>
</reference>
<feature type="coiled-coil region" evidence="2">
    <location>
        <begin position="75"/>
        <end position="123"/>
    </location>
</feature>
<keyword evidence="2" id="KW-0175">Coiled coil</keyword>
<dbReference type="AlphaFoldDB" id="A0A6H5GU51"/>
<gene>
    <name evidence="5" type="ORF">NTEN_LOCUS13254</name>
</gene>
<dbReference type="OrthoDB" id="10251809at2759"/>
<evidence type="ECO:0000259" key="3">
    <source>
        <dbReference type="Pfam" id="PF12777"/>
    </source>
</evidence>
<dbReference type="PANTHER" id="PTHR46532">
    <property type="entry name" value="MALE FERTILITY FACTOR KL5"/>
    <property type="match status" value="1"/>
</dbReference>
<dbReference type="InterPro" id="IPR024743">
    <property type="entry name" value="Dynein_HC_stalk"/>
</dbReference>
<sequence>MMASTTFLLQLQNYPKDCITNEMIDLLQPYFNMEDYNMETAKRVCGDVAGLLSWTKAMAFFHSVNKEVLPLKSNLALQEARLKLAMDDLAAAENELAAREQALEDVKAQYDGAVREKQRLTDAANNCLRKMTAATALINGLGGEKIRWTQQSKEFKEQLGRYVASCRAIASSSSDISPFSFFSRLVGDVLLATAFLSYCGPYNQQFRGSLLSSWIEILEGHKIPVTQHLNIINMLVESATVSEWTLQGLPNDELSVQNALIVTKSSSYPLLIDPQNQAKMWIKNKESTNELQFFYCIRRWRFIGSERCDTEAFQMDPGHNVVEFGGNHPQVRIYGAGAGSHCEEPDERRYEQRRMGVAPKCPPFAAILLRSDGLYGRCGHHRSDVSIVVNHRSSQSVSDRFTPGIHQIHQYFTDIWL</sequence>
<dbReference type="InterPro" id="IPR026983">
    <property type="entry name" value="DHC"/>
</dbReference>
<feature type="domain" description="Dynein heavy chain ATP-binding dynein motor region" evidence="4">
    <location>
        <begin position="243"/>
        <end position="292"/>
    </location>
</feature>
<dbReference type="PANTHER" id="PTHR46532:SF4">
    <property type="entry name" value="AAA+ ATPASE DOMAIN-CONTAINING PROTEIN"/>
    <property type="match status" value="1"/>
</dbReference>
<proteinExistence type="inferred from homology"/>
<dbReference type="GO" id="GO:0005858">
    <property type="term" value="C:axonemal dynein complex"/>
    <property type="evidence" value="ECO:0007669"/>
    <property type="project" value="TreeGrafter"/>
</dbReference>
<name>A0A6H5GU51_9HEMI</name>
<evidence type="ECO:0008006" key="7">
    <source>
        <dbReference type="Google" id="ProtNLM"/>
    </source>
</evidence>
<dbReference type="InterPro" id="IPR035706">
    <property type="entry name" value="AAA_9"/>
</dbReference>
<dbReference type="Gene3D" id="3.40.50.300">
    <property type="entry name" value="P-loop containing nucleotide triphosphate hydrolases"/>
    <property type="match status" value="1"/>
</dbReference>
<keyword evidence="6" id="KW-1185">Reference proteome</keyword>
<dbReference type="Pfam" id="PF12781">
    <property type="entry name" value="AAA_9"/>
    <property type="match status" value="1"/>
</dbReference>
<dbReference type="GO" id="GO:0045505">
    <property type="term" value="F:dynein intermediate chain binding"/>
    <property type="evidence" value="ECO:0007669"/>
    <property type="project" value="InterPro"/>
</dbReference>
<comment type="similarity">
    <text evidence="1">Belongs to the dynein heavy chain family.</text>
</comment>
<dbReference type="EMBL" id="CADCXU010019942">
    <property type="protein sequence ID" value="CAB0008008.1"/>
    <property type="molecule type" value="Genomic_DNA"/>
</dbReference>
<protein>
    <recommendedName>
        <fullName evidence="7">Dynein heavy chain coiled coil stalk domain-containing protein</fullName>
    </recommendedName>
</protein>
<evidence type="ECO:0000313" key="6">
    <source>
        <dbReference type="Proteomes" id="UP000479000"/>
    </source>
</evidence>
<evidence type="ECO:0000259" key="4">
    <source>
        <dbReference type="Pfam" id="PF12781"/>
    </source>
</evidence>
<dbReference type="Pfam" id="PF12777">
    <property type="entry name" value="MT"/>
    <property type="match status" value="1"/>
</dbReference>
<organism evidence="5 6">
    <name type="scientific">Nesidiocoris tenuis</name>
    <dbReference type="NCBI Taxonomy" id="355587"/>
    <lineage>
        <taxon>Eukaryota</taxon>
        <taxon>Metazoa</taxon>
        <taxon>Ecdysozoa</taxon>
        <taxon>Arthropoda</taxon>
        <taxon>Hexapoda</taxon>
        <taxon>Insecta</taxon>
        <taxon>Pterygota</taxon>
        <taxon>Neoptera</taxon>
        <taxon>Paraneoptera</taxon>
        <taxon>Hemiptera</taxon>
        <taxon>Heteroptera</taxon>
        <taxon>Panheteroptera</taxon>
        <taxon>Cimicomorpha</taxon>
        <taxon>Miridae</taxon>
        <taxon>Dicyphina</taxon>
        <taxon>Nesidiocoris</taxon>
    </lineage>
</organism>
<dbReference type="GO" id="GO:0051959">
    <property type="term" value="F:dynein light intermediate chain binding"/>
    <property type="evidence" value="ECO:0007669"/>
    <property type="project" value="InterPro"/>
</dbReference>
<feature type="domain" description="Dynein heavy chain coiled coil stalk" evidence="3">
    <location>
        <begin position="4"/>
        <end position="212"/>
    </location>
</feature>
<dbReference type="Gene3D" id="1.20.920.20">
    <property type="match status" value="1"/>
</dbReference>
<dbReference type="GO" id="GO:0007018">
    <property type="term" value="P:microtubule-based movement"/>
    <property type="evidence" value="ECO:0007669"/>
    <property type="project" value="InterPro"/>
</dbReference>
<dbReference type="Proteomes" id="UP000479000">
    <property type="component" value="Unassembled WGS sequence"/>
</dbReference>
<evidence type="ECO:0000256" key="2">
    <source>
        <dbReference type="SAM" id="Coils"/>
    </source>
</evidence>
<evidence type="ECO:0000313" key="5">
    <source>
        <dbReference type="EMBL" id="CAB0008008.1"/>
    </source>
</evidence>
<accession>A0A6H5GU51</accession>
<dbReference type="InterPro" id="IPR027417">
    <property type="entry name" value="P-loop_NTPase"/>
</dbReference>
<evidence type="ECO:0000256" key="1">
    <source>
        <dbReference type="ARBA" id="ARBA00008887"/>
    </source>
</evidence>
<dbReference type="SUPFAM" id="SSF90257">
    <property type="entry name" value="Myosin rod fragments"/>
    <property type="match status" value="1"/>
</dbReference>